<dbReference type="InterPro" id="IPR032675">
    <property type="entry name" value="LRR_dom_sf"/>
</dbReference>
<dbReference type="GO" id="GO:0043531">
    <property type="term" value="F:ADP binding"/>
    <property type="evidence" value="ECO:0007669"/>
    <property type="project" value="InterPro"/>
</dbReference>
<comment type="caution">
    <text evidence="9">The sequence shown here is derived from an EMBL/GenBank/DDBJ whole genome shotgun (WGS) entry which is preliminary data.</text>
</comment>
<dbReference type="InterPro" id="IPR027417">
    <property type="entry name" value="P-loop_NTPase"/>
</dbReference>
<feature type="domain" description="NB-ARC" evidence="6">
    <location>
        <begin position="56"/>
        <end position="226"/>
    </location>
</feature>
<reference evidence="10" key="2">
    <citation type="journal article" date="2018" name="BMC Genomics">
        <title>A manually annotated Actinidia chinensis var. chinensis (kiwifruit) genome highlights the challenges associated with draft genomes and gene prediction in plants.</title>
        <authorList>
            <person name="Pilkington S.M."/>
            <person name="Crowhurst R."/>
            <person name="Hilario E."/>
            <person name="Nardozza S."/>
            <person name="Fraser L."/>
            <person name="Peng Y."/>
            <person name="Gunaseelan K."/>
            <person name="Simpson R."/>
            <person name="Tahir J."/>
            <person name="Deroles S.C."/>
            <person name="Templeton K."/>
            <person name="Luo Z."/>
            <person name="Davy M."/>
            <person name="Cheng C."/>
            <person name="McNeilage M."/>
            <person name="Scaglione D."/>
            <person name="Liu Y."/>
            <person name="Zhang Q."/>
            <person name="Datson P."/>
            <person name="De Silva N."/>
            <person name="Gardiner S.E."/>
            <person name="Bassett H."/>
            <person name="Chagne D."/>
            <person name="McCallum J."/>
            <person name="Dzierzon H."/>
            <person name="Deng C."/>
            <person name="Wang Y.Y."/>
            <person name="Barron L."/>
            <person name="Manako K."/>
            <person name="Bowen J."/>
            <person name="Foster T.M."/>
            <person name="Erridge Z.A."/>
            <person name="Tiffin H."/>
            <person name="Waite C.N."/>
            <person name="Davies K.M."/>
            <person name="Grierson E.P."/>
            <person name="Laing W.A."/>
            <person name="Kirk R."/>
            <person name="Chen X."/>
            <person name="Wood M."/>
            <person name="Montefiori M."/>
            <person name="Brummell D.A."/>
            <person name="Schwinn K.E."/>
            <person name="Catanach A."/>
            <person name="Fullerton C."/>
            <person name="Li D."/>
            <person name="Meiyalaghan S."/>
            <person name="Nieuwenhuizen N."/>
            <person name="Read N."/>
            <person name="Prakash R."/>
            <person name="Hunter D."/>
            <person name="Zhang H."/>
            <person name="McKenzie M."/>
            <person name="Knabel M."/>
            <person name="Harris A."/>
            <person name="Allan A.C."/>
            <person name="Gleave A."/>
            <person name="Chen A."/>
            <person name="Janssen B.J."/>
            <person name="Plunkett B."/>
            <person name="Ampomah-Dwamena C."/>
            <person name="Voogd C."/>
            <person name="Leif D."/>
            <person name="Lafferty D."/>
            <person name="Souleyre E.J.F."/>
            <person name="Varkonyi-Gasic E."/>
            <person name="Gambi F."/>
            <person name="Hanley J."/>
            <person name="Yao J.L."/>
            <person name="Cheung J."/>
            <person name="David K.M."/>
            <person name="Warren B."/>
            <person name="Marsh K."/>
            <person name="Snowden K.C."/>
            <person name="Lin-Wang K."/>
            <person name="Brian L."/>
            <person name="Martinez-Sanchez M."/>
            <person name="Wang M."/>
            <person name="Ileperuma N."/>
            <person name="Macnee N."/>
            <person name="Campin R."/>
            <person name="McAtee P."/>
            <person name="Drummond R.S.M."/>
            <person name="Espley R.V."/>
            <person name="Ireland H.S."/>
            <person name="Wu R."/>
            <person name="Atkinson R.G."/>
            <person name="Karunairetnam S."/>
            <person name="Bulley S."/>
            <person name="Chunkath S."/>
            <person name="Hanley Z."/>
            <person name="Storey R."/>
            <person name="Thrimawithana A.H."/>
            <person name="Thomson S."/>
            <person name="David C."/>
            <person name="Testolin R."/>
            <person name="Huang H."/>
            <person name="Hellens R.P."/>
            <person name="Schaffer R.J."/>
        </authorList>
    </citation>
    <scope>NUCLEOTIDE SEQUENCE [LARGE SCALE GENOMIC DNA]</scope>
    <source>
        <strain evidence="10">cv. Red5</strain>
    </source>
</reference>
<reference evidence="9 10" key="1">
    <citation type="submission" date="2017-07" db="EMBL/GenBank/DDBJ databases">
        <title>An improved, manually edited Actinidia chinensis var. chinensis (kiwifruit) genome highlights the challenges associated with draft genomes and gene prediction in plants.</title>
        <authorList>
            <person name="Pilkington S."/>
            <person name="Crowhurst R."/>
            <person name="Hilario E."/>
            <person name="Nardozza S."/>
            <person name="Fraser L."/>
            <person name="Peng Y."/>
            <person name="Gunaseelan K."/>
            <person name="Simpson R."/>
            <person name="Tahir J."/>
            <person name="Deroles S."/>
            <person name="Templeton K."/>
            <person name="Luo Z."/>
            <person name="Davy M."/>
            <person name="Cheng C."/>
            <person name="Mcneilage M."/>
            <person name="Scaglione D."/>
            <person name="Liu Y."/>
            <person name="Zhang Q."/>
            <person name="Datson P."/>
            <person name="De Silva N."/>
            <person name="Gardiner S."/>
            <person name="Bassett H."/>
            <person name="Chagne D."/>
            <person name="Mccallum J."/>
            <person name="Dzierzon H."/>
            <person name="Deng C."/>
            <person name="Wang Y.-Y."/>
            <person name="Barron N."/>
            <person name="Manako K."/>
            <person name="Bowen J."/>
            <person name="Foster T."/>
            <person name="Erridge Z."/>
            <person name="Tiffin H."/>
            <person name="Waite C."/>
            <person name="Davies K."/>
            <person name="Grierson E."/>
            <person name="Laing W."/>
            <person name="Kirk R."/>
            <person name="Chen X."/>
            <person name="Wood M."/>
            <person name="Montefiori M."/>
            <person name="Brummell D."/>
            <person name="Schwinn K."/>
            <person name="Catanach A."/>
            <person name="Fullerton C."/>
            <person name="Li D."/>
            <person name="Meiyalaghan S."/>
            <person name="Nieuwenhuizen N."/>
            <person name="Read N."/>
            <person name="Prakash R."/>
            <person name="Hunter D."/>
            <person name="Zhang H."/>
            <person name="Mckenzie M."/>
            <person name="Knabel M."/>
            <person name="Harris A."/>
            <person name="Allan A."/>
            <person name="Chen A."/>
            <person name="Janssen B."/>
            <person name="Plunkett B."/>
            <person name="Dwamena C."/>
            <person name="Voogd C."/>
            <person name="Leif D."/>
            <person name="Lafferty D."/>
            <person name="Souleyre E."/>
            <person name="Varkonyi-Gasic E."/>
            <person name="Gambi F."/>
            <person name="Hanley J."/>
            <person name="Yao J.-L."/>
            <person name="Cheung J."/>
            <person name="David K."/>
            <person name="Warren B."/>
            <person name="Marsh K."/>
            <person name="Snowden K."/>
            <person name="Lin-Wang K."/>
            <person name="Brian L."/>
            <person name="Martinez-Sanchez M."/>
            <person name="Wang M."/>
            <person name="Ileperuma N."/>
            <person name="Macnee N."/>
            <person name="Campin R."/>
            <person name="Mcatee P."/>
            <person name="Drummond R."/>
            <person name="Espley R."/>
            <person name="Ireland H."/>
            <person name="Wu R."/>
            <person name="Atkinson R."/>
            <person name="Karunairetnam S."/>
            <person name="Bulley S."/>
            <person name="Chunkath S."/>
            <person name="Hanley Z."/>
            <person name="Storey R."/>
            <person name="Thrimawithana A."/>
            <person name="Thomson S."/>
            <person name="David C."/>
            <person name="Testolin R."/>
        </authorList>
    </citation>
    <scope>NUCLEOTIDE SEQUENCE [LARGE SCALE GENOMIC DNA]</scope>
    <source>
        <strain evidence="10">cv. Red5</strain>
        <tissue evidence="9">Young leaf</tissue>
    </source>
</reference>
<dbReference type="Pfam" id="PF23598">
    <property type="entry name" value="LRR_14"/>
    <property type="match status" value="1"/>
</dbReference>
<protein>
    <submittedName>
        <fullName evidence="9">Disease resistance protein</fullName>
    </submittedName>
</protein>
<evidence type="ECO:0000313" key="9">
    <source>
        <dbReference type="EMBL" id="PSR89810.1"/>
    </source>
</evidence>
<name>A0A2R6PEL7_ACTCC</name>
<evidence type="ECO:0000259" key="8">
    <source>
        <dbReference type="Pfam" id="PF23598"/>
    </source>
</evidence>
<sequence length="809" mass="92794">MGEMDSMMRPLTEQERWLTYSSSPQSEQPQPHRETTTLLIPDITMKEKQGPVVGIEEDVQIIIARLIGGKVSRGVISIVGNEGIGKTTLAQKVYENSMISRHFPCRAWVTVTQQFDTSSVILQIVKQVMMGGGIAEREWHPLEVMGELIWKIHRLLRHKRYLIVLDDIPTPEAWNTLQALLPQTSNGSRILVTTRNRDLLRDSGPDCYIHEKRVLSDEEGWTLFNTTLGFSVPLELEQLGREIVKKYMGMPREISSVGDLLSQKPKTLEQWSRVRDLINHDQLAVHQTLNTTAEELSPEAKACLLYFGYFHQDYDIPARRLVVLWVTEGLFHQERGNNKEPPESVAEKLLMELIQQNMIQVAKWKPNRKVKSCRMNYLLRDAWLTKAEDAGFLQSRRIASSSGSGSGSVKIMRLVDRFDREEHCFSHIHGRDTLKKSSFREYYGDLRSFLSFDAREGPDPGEDVGNFLRRGIARGCFKRLKVIDLEGVFQPRLPESLGKIVELRYLGLRRTYLGMLPSSIGNLINLLTLDLKQTKISTLPPSLWKIQKLRHIYLSEGYRCRFVPPPSTSSPIDIQTLWGAFVDEKSQVEYGLHRLINLRKLGLMCQLTSLKQEPLAEWIAKLNHLESLRLKSIDEMVQPSNLYLESLSSLKNLSSIYLLGRLKNPIVVDSLPESLTEITLSVSELTEDPMPKLGKLRNLRILNLFARSYTGKIMVCSSDSFPLLRVLNIWKLEELEEWIVEEGALTILMELEIRSCNKLKMIPDGLQHLVHFSELKLTKMPNEFNERVTEYERQYWSKVAHGPSIISKD</sequence>
<gene>
    <name evidence="9" type="ORF">CEY00_Acc30003</name>
</gene>
<keyword evidence="3" id="KW-0677">Repeat</keyword>
<evidence type="ECO:0000256" key="4">
    <source>
        <dbReference type="ARBA" id="ARBA00022741"/>
    </source>
</evidence>
<evidence type="ECO:0000313" key="10">
    <source>
        <dbReference type="Proteomes" id="UP000241394"/>
    </source>
</evidence>
<dbReference type="InterPro" id="IPR042197">
    <property type="entry name" value="Apaf_helical"/>
</dbReference>
<dbReference type="STRING" id="1590841.A0A2R6PEL7"/>
<dbReference type="InterPro" id="IPR055414">
    <property type="entry name" value="LRR_R13L4/SHOC2-like"/>
</dbReference>
<dbReference type="Gene3D" id="1.10.10.10">
    <property type="entry name" value="Winged helix-like DNA-binding domain superfamily/Winged helix DNA-binding domain"/>
    <property type="match status" value="1"/>
</dbReference>
<dbReference type="Gramene" id="PSR89810">
    <property type="protein sequence ID" value="PSR89810"/>
    <property type="gene ID" value="CEY00_Acc30003"/>
</dbReference>
<keyword evidence="2" id="KW-0433">Leucine-rich repeat</keyword>
<dbReference type="Pfam" id="PF23559">
    <property type="entry name" value="WHD_DRP"/>
    <property type="match status" value="1"/>
</dbReference>
<dbReference type="GO" id="GO:0098542">
    <property type="term" value="P:defense response to other organism"/>
    <property type="evidence" value="ECO:0007669"/>
    <property type="project" value="TreeGrafter"/>
</dbReference>
<keyword evidence="10" id="KW-1185">Reference proteome</keyword>
<dbReference type="InterPro" id="IPR036388">
    <property type="entry name" value="WH-like_DNA-bd_sf"/>
</dbReference>
<evidence type="ECO:0000256" key="3">
    <source>
        <dbReference type="ARBA" id="ARBA00022737"/>
    </source>
</evidence>
<dbReference type="FunFam" id="3.40.50.300:FF:001091">
    <property type="entry name" value="Probable disease resistance protein At1g61300"/>
    <property type="match status" value="1"/>
</dbReference>
<evidence type="ECO:0000256" key="1">
    <source>
        <dbReference type="ARBA" id="ARBA00008894"/>
    </source>
</evidence>
<accession>A0A2R6PEL7</accession>
<dbReference type="SUPFAM" id="SSF52058">
    <property type="entry name" value="L domain-like"/>
    <property type="match status" value="1"/>
</dbReference>
<dbReference type="SUPFAM" id="SSF52540">
    <property type="entry name" value="P-loop containing nucleoside triphosphate hydrolases"/>
    <property type="match status" value="1"/>
</dbReference>
<dbReference type="EMBL" id="NKQK01000026">
    <property type="protein sequence ID" value="PSR89810.1"/>
    <property type="molecule type" value="Genomic_DNA"/>
</dbReference>
<dbReference type="InterPro" id="IPR058922">
    <property type="entry name" value="WHD_DRP"/>
</dbReference>
<evidence type="ECO:0000259" key="6">
    <source>
        <dbReference type="Pfam" id="PF00931"/>
    </source>
</evidence>
<organism evidence="9 10">
    <name type="scientific">Actinidia chinensis var. chinensis</name>
    <name type="common">Chinese soft-hair kiwi</name>
    <dbReference type="NCBI Taxonomy" id="1590841"/>
    <lineage>
        <taxon>Eukaryota</taxon>
        <taxon>Viridiplantae</taxon>
        <taxon>Streptophyta</taxon>
        <taxon>Embryophyta</taxon>
        <taxon>Tracheophyta</taxon>
        <taxon>Spermatophyta</taxon>
        <taxon>Magnoliopsida</taxon>
        <taxon>eudicotyledons</taxon>
        <taxon>Gunneridae</taxon>
        <taxon>Pentapetalae</taxon>
        <taxon>asterids</taxon>
        <taxon>Ericales</taxon>
        <taxon>Actinidiaceae</taxon>
        <taxon>Actinidia</taxon>
    </lineage>
</organism>
<dbReference type="InterPro" id="IPR002182">
    <property type="entry name" value="NB-ARC"/>
</dbReference>
<dbReference type="OMA" id="PAKDYEI"/>
<evidence type="ECO:0000259" key="7">
    <source>
        <dbReference type="Pfam" id="PF23559"/>
    </source>
</evidence>
<dbReference type="Proteomes" id="UP000241394">
    <property type="component" value="Chromosome LG26"/>
</dbReference>
<proteinExistence type="inferred from homology"/>
<dbReference type="PRINTS" id="PR00364">
    <property type="entry name" value="DISEASERSIST"/>
</dbReference>
<comment type="similarity">
    <text evidence="1">Belongs to the disease resistance NB-LRR family.</text>
</comment>
<dbReference type="Gene3D" id="3.40.50.300">
    <property type="entry name" value="P-loop containing nucleotide triphosphate hydrolases"/>
    <property type="match status" value="1"/>
</dbReference>
<dbReference type="PANTHER" id="PTHR23155:SF955">
    <property type="entry name" value="AAA+ ATPASE DOMAIN-CONTAINING PROTEIN"/>
    <property type="match status" value="1"/>
</dbReference>
<keyword evidence="4" id="KW-0547">Nucleotide-binding</keyword>
<feature type="domain" description="Disease resistance protein winged helix" evidence="7">
    <location>
        <begin position="310"/>
        <end position="381"/>
    </location>
</feature>
<evidence type="ECO:0000256" key="2">
    <source>
        <dbReference type="ARBA" id="ARBA00022614"/>
    </source>
</evidence>
<dbReference type="PANTHER" id="PTHR23155">
    <property type="entry name" value="DISEASE RESISTANCE PROTEIN RP"/>
    <property type="match status" value="1"/>
</dbReference>
<dbReference type="Gene3D" id="1.10.8.430">
    <property type="entry name" value="Helical domain of apoptotic protease-activating factors"/>
    <property type="match status" value="1"/>
</dbReference>
<dbReference type="Pfam" id="PF00931">
    <property type="entry name" value="NB-ARC"/>
    <property type="match status" value="1"/>
</dbReference>
<dbReference type="Gene3D" id="3.80.10.10">
    <property type="entry name" value="Ribonuclease Inhibitor"/>
    <property type="match status" value="1"/>
</dbReference>
<keyword evidence="5" id="KW-0611">Plant defense</keyword>
<dbReference type="InterPro" id="IPR044974">
    <property type="entry name" value="Disease_R_plants"/>
</dbReference>
<evidence type="ECO:0000256" key="5">
    <source>
        <dbReference type="ARBA" id="ARBA00022821"/>
    </source>
</evidence>
<dbReference type="InParanoid" id="A0A2R6PEL7"/>
<dbReference type="AlphaFoldDB" id="A0A2R6PEL7"/>
<dbReference type="OrthoDB" id="611536at2759"/>
<feature type="domain" description="Disease resistance R13L4/SHOC-2-like LRR" evidence="8">
    <location>
        <begin position="475"/>
        <end position="778"/>
    </location>
</feature>